<feature type="region of interest" description="Disordered" evidence="7">
    <location>
        <begin position="190"/>
        <end position="215"/>
    </location>
</feature>
<evidence type="ECO:0000256" key="2">
    <source>
        <dbReference type="ARBA" id="ARBA00022448"/>
    </source>
</evidence>
<evidence type="ECO:0000313" key="10">
    <source>
        <dbReference type="EMBL" id="MDX2292319.1"/>
    </source>
</evidence>
<dbReference type="SUPFAM" id="SSF103473">
    <property type="entry name" value="MFS general substrate transporter"/>
    <property type="match status" value="1"/>
</dbReference>
<protein>
    <submittedName>
        <fullName evidence="10">MFS transporter</fullName>
    </submittedName>
</protein>
<feature type="transmembrane region" description="Helical" evidence="8">
    <location>
        <begin position="293"/>
        <end position="311"/>
    </location>
</feature>
<feature type="transmembrane region" description="Helical" evidence="8">
    <location>
        <begin position="230"/>
        <end position="252"/>
    </location>
</feature>
<dbReference type="Pfam" id="PF07690">
    <property type="entry name" value="MFS_1"/>
    <property type="match status" value="1"/>
</dbReference>
<reference evidence="10 11" key="1">
    <citation type="submission" date="2023-10" db="EMBL/GenBank/DDBJ databases">
        <authorList>
            <person name="Wang X.X."/>
        </authorList>
    </citation>
    <scope>NUCLEOTIDE SEQUENCE [LARGE SCALE GENOMIC DNA]</scope>
    <source>
        <strain evidence="10 11">NBRC 12816</strain>
    </source>
</reference>
<dbReference type="InterPro" id="IPR036259">
    <property type="entry name" value="MFS_trans_sf"/>
</dbReference>
<comment type="caution">
    <text evidence="10">The sequence shown here is derived from an EMBL/GenBank/DDBJ whole genome shotgun (WGS) entry which is preliminary data.</text>
</comment>
<dbReference type="PANTHER" id="PTHR23517">
    <property type="entry name" value="RESISTANCE PROTEIN MDTM, PUTATIVE-RELATED-RELATED"/>
    <property type="match status" value="1"/>
</dbReference>
<evidence type="ECO:0000313" key="11">
    <source>
        <dbReference type="Proteomes" id="UP001278571"/>
    </source>
</evidence>
<dbReference type="InterPro" id="IPR050171">
    <property type="entry name" value="MFS_Transporters"/>
</dbReference>
<dbReference type="Gene3D" id="1.20.1250.20">
    <property type="entry name" value="MFS general substrate transporter like domains"/>
    <property type="match status" value="1"/>
</dbReference>
<feature type="transmembrane region" description="Helical" evidence="8">
    <location>
        <begin position="46"/>
        <end position="68"/>
    </location>
</feature>
<keyword evidence="4 8" id="KW-0812">Transmembrane</keyword>
<dbReference type="Proteomes" id="UP001278571">
    <property type="component" value="Unassembled WGS sequence"/>
</dbReference>
<dbReference type="PANTHER" id="PTHR23517:SF2">
    <property type="entry name" value="MULTIDRUG RESISTANCE PROTEIN MDTH"/>
    <property type="match status" value="1"/>
</dbReference>
<name>A0ABU4K3J3_9ACTN</name>
<evidence type="ECO:0000256" key="5">
    <source>
        <dbReference type="ARBA" id="ARBA00022989"/>
    </source>
</evidence>
<feature type="transmembrane region" description="Helical" evidence="8">
    <location>
        <begin position="138"/>
        <end position="160"/>
    </location>
</feature>
<evidence type="ECO:0000256" key="7">
    <source>
        <dbReference type="SAM" id="MobiDB-lite"/>
    </source>
</evidence>
<dbReference type="EMBL" id="JAWJZF010000295">
    <property type="protein sequence ID" value="MDX2292319.1"/>
    <property type="molecule type" value="Genomic_DNA"/>
</dbReference>
<feature type="transmembrane region" description="Helical" evidence="8">
    <location>
        <begin position="383"/>
        <end position="401"/>
    </location>
</feature>
<evidence type="ECO:0000256" key="6">
    <source>
        <dbReference type="ARBA" id="ARBA00023136"/>
    </source>
</evidence>
<feature type="domain" description="Major facilitator superfamily (MFS) profile" evidence="9">
    <location>
        <begin position="1"/>
        <end position="406"/>
    </location>
</feature>
<proteinExistence type="predicted"/>
<dbReference type="RefSeq" id="WP_319008813.1">
    <property type="nucleotide sequence ID" value="NZ_JAWJZF010000295.1"/>
</dbReference>
<dbReference type="InterPro" id="IPR011701">
    <property type="entry name" value="MFS"/>
</dbReference>
<dbReference type="InterPro" id="IPR020846">
    <property type="entry name" value="MFS_dom"/>
</dbReference>
<feature type="transmembrane region" description="Helical" evidence="8">
    <location>
        <begin position="88"/>
        <end position="118"/>
    </location>
</feature>
<feature type="compositionally biased region" description="Low complexity" evidence="7">
    <location>
        <begin position="199"/>
        <end position="215"/>
    </location>
</feature>
<evidence type="ECO:0000256" key="3">
    <source>
        <dbReference type="ARBA" id="ARBA00022475"/>
    </source>
</evidence>
<comment type="subcellular location">
    <subcellularLocation>
        <location evidence="1">Cell membrane</location>
        <topology evidence="1">Multi-pass membrane protein</topology>
    </subcellularLocation>
</comment>
<feature type="transmembrane region" description="Helical" evidence="8">
    <location>
        <begin position="258"/>
        <end position="281"/>
    </location>
</feature>
<accession>A0ABU4K3J3</accession>
<keyword evidence="6 8" id="KW-0472">Membrane</keyword>
<keyword evidence="3" id="KW-1003">Cell membrane</keyword>
<keyword evidence="2" id="KW-0813">Transport</keyword>
<feature type="transmembrane region" description="Helical" evidence="8">
    <location>
        <begin position="348"/>
        <end position="371"/>
    </location>
</feature>
<dbReference type="PROSITE" id="PS50850">
    <property type="entry name" value="MFS"/>
    <property type="match status" value="1"/>
</dbReference>
<organism evidence="10 11">
    <name type="scientific">Streptomyces roseolus</name>
    <dbReference type="NCBI Taxonomy" id="67358"/>
    <lineage>
        <taxon>Bacteria</taxon>
        <taxon>Bacillati</taxon>
        <taxon>Actinomycetota</taxon>
        <taxon>Actinomycetes</taxon>
        <taxon>Kitasatosporales</taxon>
        <taxon>Streptomycetaceae</taxon>
        <taxon>Streptomyces</taxon>
    </lineage>
</organism>
<feature type="transmembrane region" description="Helical" evidence="8">
    <location>
        <begin position="317"/>
        <end position="336"/>
    </location>
</feature>
<evidence type="ECO:0000256" key="8">
    <source>
        <dbReference type="SAM" id="Phobius"/>
    </source>
</evidence>
<feature type="transmembrane region" description="Helical" evidence="8">
    <location>
        <begin position="12"/>
        <end position="34"/>
    </location>
</feature>
<evidence type="ECO:0000259" key="9">
    <source>
        <dbReference type="PROSITE" id="PS50850"/>
    </source>
</evidence>
<evidence type="ECO:0000256" key="4">
    <source>
        <dbReference type="ARBA" id="ARBA00022692"/>
    </source>
</evidence>
<keyword evidence="5 8" id="KW-1133">Transmembrane helix</keyword>
<sequence length="409" mass="42154">MNTWRQTSPTGRALLVAVLVTGLTTFMFLPLLAIEFTAQGMRAGRVGFLVGLLAFCGQGFSLVSGLVVDRFGTLPALSCGFGLRIVGYLLLGAGLAGGTVMVPLVAGIVAIGVGGSLLGLSIKTLLVREAGSDRREMLALRSTFVNVGVIAGPALGAAVYPLGFQYVLAACVASHLLLGLRLTLRRAGGEVPGRPAESGDPSAPAEAGEAGAAPPAADGTRWARWQWVPLLLLGVVFWAIYSQLNVVLPIAAKQLTGSTAAISVVFTVNGALCVLFQYSLLRHVFRSTAARSLLVIGFLAFAVGYALLIPFTGWGALLAFVLPITLAEMLIAPSLDEQAVEASSLKRTGLALGTMSAAGALGSLLGSGMGGYLLQTLHGSADLWLVISTLSVVAAASCFLLPKGRAQHV</sequence>
<gene>
    <name evidence="10" type="ORF">R2363_09060</name>
</gene>
<evidence type="ECO:0000256" key="1">
    <source>
        <dbReference type="ARBA" id="ARBA00004651"/>
    </source>
</evidence>
<feature type="transmembrane region" description="Helical" evidence="8">
    <location>
        <begin position="166"/>
        <end position="184"/>
    </location>
</feature>
<keyword evidence="11" id="KW-1185">Reference proteome</keyword>